<protein>
    <submittedName>
        <fullName evidence="3">SGNH/GDSL hydrolase family protein</fullName>
    </submittedName>
</protein>
<dbReference type="InterPro" id="IPR013830">
    <property type="entry name" value="SGNH_hydro"/>
</dbReference>
<dbReference type="Proteomes" id="UP000254492">
    <property type="component" value="Unassembled WGS sequence"/>
</dbReference>
<feature type="region of interest" description="Disordered" evidence="1">
    <location>
        <begin position="144"/>
        <end position="163"/>
    </location>
</feature>
<evidence type="ECO:0000313" key="4">
    <source>
        <dbReference type="Proteomes" id="UP000254492"/>
    </source>
</evidence>
<name>A0ABX9I4W1_9LACO</name>
<keyword evidence="4" id="KW-1185">Reference proteome</keyword>
<dbReference type="GO" id="GO:0016787">
    <property type="term" value="F:hydrolase activity"/>
    <property type="evidence" value="ECO:0007669"/>
    <property type="project" value="UniProtKB-KW"/>
</dbReference>
<evidence type="ECO:0000256" key="1">
    <source>
        <dbReference type="SAM" id="MobiDB-lite"/>
    </source>
</evidence>
<dbReference type="Pfam" id="PF13472">
    <property type="entry name" value="Lipase_GDSL_2"/>
    <property type="match status" value="1"/>
</dbReference>
<gene>
    <name evidence="3" type="ORF">DWV05_04675</name>
</gene>
<sequence length="658" mass="72410">MKTVKVVGDSINKKADTSEVFNFQLWNDGILQDLSNKKVFATVADDSGFLIEVPALTNGLETYLDFSDNLLRQLPAGQYQIEFSVIDGSSDTEIYPTSGSVSIDVSKNLKNYDGTLVPEVTLASVLETVNERIDYLAKHIKRGEKGEKGDPGKNVITPEPVTNSGDMTDRGKIYVYSGDEIDYQKGSWYYFDGKNWVAGGVYQSTGLAPNSIDRSVITPDSFKDKVSYQGRWDTGYIASSTNANETAGDIIGTAGQSEYKHSDFIPLNKGDLLIANCQVNDGVAGLAVFDKNKNFVKNIQEDYSEFGDLAYIATDEFELVIISDAGVRVSSPTIQIIRSYADDYSKVMEVSNEQKYGYFIKPDTFAPSVSSTYATSKMIAIRPDDAIVLELFGSDGTSIITEYDQTGKPVKSLQVGEKTNKYYVVRGKDNIRFIRFTNDFSKLTPVALMGSNNSATKFGMLGDSYVRGNKTDGTLTAYNIAAIKLGFSYYNYGKNGNTIASYDGYDDNHIPMVVRYTDMDDNLDIVGVEGGRNDYGHNIPIGEDTDKDVTTFKGALNVLCEGLIKKYLGKKLFGVPCWAVNTPVNKVGATQLDYLNAFVHVVHDIWGIEVLDSRSVGVYMNSPEFLAKYTEDGNSISHLNAEGHAMFANKVKAFLNNV</sequence>
<dbReference type="Gene3D" id="3.40.50.1110">
    <property type="entry name" value="SGNH hydrolase"/>
    <property type="match status" value="1"/>
</dbReference>
<organism evidence="3 4">
    <name type="scientific">Weissella thailandensis</name>
    <dbReference type="NCBI Taxonomy" id="89061"/>
    <lineage>
        <taxon>Bacteria</taxon>
        <taxon>Bacillati</taxon>
        <taxon>Bacillota</taxon>
        <taxon>Bacilli</taxon>
        <taxon>Lactobacillales</taxon>
        <taxon>Lactobacillaceae</taxon>
        <taxon>Weissella</taxon>
    </lineage>
</organism>
<keyword evidence="3" id="KW-0378">Hydrolase</keyword>
<dbReference type="InterPro" id="IPR036514">
    <property type="entry name" value="SGNH_hydro_sf"/>
</dbReference>
<dbReference type="CDD" id="cd00229">
    <property type="entry name" value="SGNH_hydrolase"/>
    <property type="match status" value="1"/>
</dbReference>
<dbReference type="RefSeq" id="WP_115470921.1">
    <property type="nucleotide sequence ID" value="NZ_BJEC01000012.1"/>
</dbReference>
<dbReference type="SUPFAM" id="SSF52266">
    <property type="entry name" value="SGNH hydrolase"/>
    <property type="match status" value="1"/>
</dbReference>
<accession>A0ABX9I4W1</accession>
<reference evidence="3 4" key="1">
    <citation type="submission" date="2018-07" db="EMBL/GenBank/DDBJ databases">
        <title>Genome-based reclassification of Weissella jogaejeotgali as Weissella thailandensis.</title>
        <authorList>
            <person name="Chun J."/>
            <person name="Kim B.-Y."/>
            <person name="Kwak M.-J."/>
        </authorList>
    </citation>
    <scope>NUCLEOTIDE SEQUENCE [LARGE SCALE GENOMIC DNA]</scope>
    <source>
        <strain evidence="3 4">KCTC 3751</strain>
    </source>
</reference>
<dbReference type="EMBL" id="QRAY01000007">
    <property type="protein sequence ID" value="RDS59622.1"/>
    <property type="molecule type" value="Genomic_DNA"/>
</dbReference>
<proteinExistence type="predicted"/>
<evidence type="ECO:0000313" key="3">
    <source>
        <dbReference type="EMBL" id="RDS59622.1"/>
    </source>
</evidence>
<comment type="caution">
    <text evidence="3">The sequence shown here is derived from an EMBL/GenBank/DDBJ whole genome shotgun (WGS) entry which is preliminary data.</text>
</comment>
<evidence type="ECO:0000259" key="2">
    <source>
        <dbReference type="Pfam" id="PF13472"/>
    </source>
</evidence>
<feature type="domain" description="SGNH hydrolase-type esterase" evidence="2">
    <location>
        <begin position="461"/>
        <end position="645"/>
    </location>
</feature>